<name>A0ABP0G8E8_CLALP</name>
<sequence>MFLLRILSLNCNGLRKQDKRAFVYDLLRTKNVDVALLQETHSSPGDEIQWTKEWGKRALWNSGNTQSRGLAILINNKHIEVKSVNFDNFGRVLATDISVFGESMHIVNVYAPVRGSGNECNTQDRFYDGIYPYVHSKLPTLLAGDFNCVDDRQKDRNNFMAHQVKRYESKSLKDLCETYGLKDLYRISRPNGKDFT</sequence>
<evidence type="ECO:0000313" key="9">
    <source>
        <dbReference type="EMBL" id="CAK8687106.1"/>
    </source>
</evidence>
<comment type="catalytic activity">
    <reaction evidence="1">
        <text>Exonucleolytic cleavage in the 3'- to 5'-direction to yield nucleoside 5'-phosphates.</text>
        <dbReference type="EC" id="3.1.11.2"/>
    </reaction>
</comment>
<dbReference type="InterPro" id="IPR005135">
    <property type="entry name" value="Endo/exonuclease/phosphatase"/>
</dbReference>
<evidence type="ECO:0000256" key="3">
    <source>
        <dbReference type="ARBA" id="ARBA00007092"/>
    </source>
</evidence>
<evidence type="ECO:0000256" key="1">
    <source>
        <dbReference type="ARBA" id="ARBA00000493"/>
    </source>
</evidence>
<comment type="cofactor">
    <cofactor evidence="2">
        <name>Mg(2+)</name>
        <dbReference type="ChEBI" id="CHEBI:18420"/>
    </cofactor>
</comment>
<dbReference type="PANTHER" id="PTHR22748:SF6">
    <property type="entry name" value="DNA-(APURINIC OR APYRIMIDINIC SITE) ENDONUCLEASE"/>
    <property type="match status" value="1"/>
</dbReference>
<dbReference type="CDD" id="cd09076">
    <property type="entry name" value="L1-EN"/>
    <property type="match status" value="1"/>
</dbReference>
<accession>A0ABP0G8E8</accession>
<dbReference type="InterPro" id="IPR004808">
    <property type="entry name" value="AP_endonuc_1"/>
</dbReference>
<reference evidence="9 10" key="1">
    <citation type="submission" date="2024-02" db="EMBL/GenBank/DDBJ databases">
        <authorList>
            <person name="Daric V."/>
            <person name="Darras S."/>
        </authorList>
    </citation>
    <scope>NUCLEOTIDE SEQUENCE [LARGE SCALE GENOMIC DNA]</scope>
</reference>
<dbReference type="EMBL" id="CAWYQH010000103">
    <property type="protein sequence ID" value="CAK8687106.1"/>
    <property type="molecule type" value="Genomic_DNA"/>
</dbReference>
<organism evidence="9 10">
    <name type="scientific">Clavelina lepadiformis</name>
    <name type="common">Light-bulb sea squirt</name>
    <name type="synonym">Ascidia lepadiformis</name>
    <dbReference type="NCBI Taxonomy" id="159417"/>
    <lineage>
        <taxon>Eukaryota</taxon>
        <taxon>Metazoa</taxon>
        <taxon>Chordata</taxon>
        <taxon>Tunicata</taxon>
        <taxon>Ascidiacea</taxon>
        <taxon>Aplousobranchia</taxon>
        <taxon>Clavelinidae</taxon>
        <taxon>Clavelina</taxon>
    </lineage>
</organism>
<evidence type="ECO:0000256" key="2">
    <source>
        <dbReference type="ARBA" id="ARBA00001946"/>
    </source>
</evidence>
<dbReference type="Proteomes" id="UP001642483">
    <property type="component" value="Unassembled WGS sequence"/>
</dbReference>
<comment type="similarity">
    <text evidence="3">Belongs to the DNA repair enzymes AP/ExoA family.</text>
</comment>
<evidence type="ECO:0000259" key="8">
    <source>
        <dbReference type="Pfam" id="PF03372"/>
    </source>
</evidence>
<evidence type="ECO:0000256" key="4">
    <source>
        <dbReference type="ARBA" id="ARBA00012115"/>
    </source>
</evidence>
<dbReference type="Pfam" id="PF03372">
    <property type="entry name" value="Exo_endo_phos"/>
    <property type="match status" value="1"/>
</dbReference>
<keyword evidence="7" id="KW-0460">Magnesium</keyword>
<dbReference type="SUPFAM" id="SSF56219">
    <property type="entry name" value="DNase I-like"/>
    <property type="match status" value="1"/>
</dbReference>
<proteinExistence type="inferred from homology"/>
<feature type="domain" description="Endonuclease/exonuclease/phosphatase" evidence="8">
    <location>
        <begin position="7"/>
        <end position="151"/>
    </location>
</feature>
<evidence type="ECO:0000256" key="7">
    <source>
        <dbReference type="ARBA" id="ARBA00022842"/>
    </source>
</evidence>
<evidence type="ECO:0000256" key="5">
    <source>
        <dbReference type="ARBA" id="ARBA00022723"/>
    </source>
</evidence>
<dbReference type="EC" id="3.1.11.2" evidence="4"/>
<keyword evidence="5" id="KW-0479">Metal-binding</keyword>
<dbReference type="InterPro" id="IPR036691">
    <property type="entry name" value="Endo/exonu/phosph_ase_sf"/>
</dbReference>
<comment type="caution">
    <text evidence="9">The sequence shown here is derived from an EMBL/GenBank/DDBJ whole genome shotgun (WGS) entry which is preliminary data.</text>
</comment>
<keyword evidence="6" id="KW-0378">Hydrolase</keyword>
<evidence type="ECO:0000313" key="10">
    <source>
        <dbReference type="Proteomes" id="UP001642483"/>
    </source>
</evidence>
<dbReference type="PANTHER" id="PTHR22748">
    <property type="entry name" value="AP ENDONUCLEASE"/>
    <property type="match status" value="1"/>
</dbReference>
<evidence type="ECO:0000256" key="6">
    <source>
        <dbReference type="ARBA" id="ARBA00022801"/>
    </source>
</evidence>
<gene>
    <name evidence="9" type="ORF">CVLEPA_LOCUS19177</name>
</gene>
<protein>
    <recommendedName>
        <fullName evidence="4">exodeoxyribonuclease III</fullName>
        <ecNumber evidence="4">3.1.11.2</ecNumber>
    </recommendedName>
</protein>
<dbReference type="Gene3D" id="3.60.10.10">
    <property type="entry name" value="Endonuclease/exonuclease/phosphatase"/>
    <property type="match status" value="1"/>
</dbReference>
<keyword evidence="10" id="KW-1185">Reference proteome</keyword>